<dbReference type="OMA" id="QSFAIMR"/>
<dbReference type="EMBL" id="LNIX01000005">
    <property type="protein sequence ID" value="OXA53606.1"/>
    <property type="molecule type" value="Genomic_DNA"/>
</dbReference>
<dbReference type="InterPro" id="IPR036282">
    <property type="entry name" value="Glutathione-S-Trfase_C_sf"/>
</dbReference>
<dbReference type="SFLD" id="SFLDS00019">
    <property type="entry name" value="Glutathione_Transferase_(cytos"/>
    <property type="match status" value="1"/>
</dbReference>
<accession>A0A226EAE1</accession>
<dbReference type="STRING" id="158441.A0A226EAE1"/>
<comment type="catalytic activity">
    <reaction evidence="5">
        <text>RX + glutathione = an S-substituted glutathione + a halide anion + H(+)</text>
        <dbReference type="Rhea" id="RHEA:16437"/>
        <dbReference type="ChEBI" id="CHEBI:15378"/>
        <dbReference type="ChEBI" id="CHEBI:16042"/>
        <dbReference type="ChEBI" id="CHEBI:17792"/>
        <dbReference type="ChEBI" id="CHEBI:57925"/>
        <dbReference type="ChEBI" id="CHEBI:90779"/>
        <dbReference type="EC" id="2.5.1.18"/>
    </reaction>
</comment>
<dbReference type="PROSITE" id="PS50405">
    <property type="entry name" value="GST_CTER"/>
    <property type="match status" value="1"/>
</dbReference>
<feature type="domain" description="GST N-terminal" evidence="6">
    <location>
        <begin position="2"/>
        <end position="89"/>
    </location>
</feature>
<proteinExistence type="inferred from homology"/>
<evidence type="ECO:0000259" key="7">
    <source>
        <dbReference type="PROSITE" id="PS50405"/>
    </source>
</evidence>
<dbReference type="InterPro" id="IPR004046">
    <property type="entry name" value="GST_C"/>
</dbReference>
<name>A0A226EAE1_FOLCA</name>
<dbReference type="OrthoDB" id="414243at2759"/>
<dbReference type="AlphaFoldDB" id="A0A226EAE1"/>
<evidence type="ECO:0000259" key="6">
    <source>
        <dbReference type="PROSITE" id="PS50404"/>
    </source>
</evidence>
<dbReference type="GO" id="GO:0006749">
    <property type="term" value="P:glutathione metabolic process"/>
    <property type="evidence" value="ECO:0007669"/>
    <property type="project" value="TreeGrafter"/>
</dbReference>
<comment type="caution">
    <text evidence="8">The sequence shown here is derived from an EMBL/GenBank/DDBJ whole genome shotgun (WGS) entry which is preliminary data.</text>
</comment>
<comment type="similarity">
    <text evidence="2">Belongs to the GST superfamily. Mu family.</text>
</comment>
<dbReference type="PROSITE" id="PS50404">
    <property type="entry name" value="GST_NTER"/>
    <property type="match status" value="1"/>
</dbReference>
<dbReference type="Pfam" id="PF14497">
    <property type="entry name" value="GST_C_3"/>
    <property type="match status" value="1"/>
</dbReference>
<dbReference type="Pfam" id="PF02798">
    <property type="entry name" value="GST_N"/>
    <property type="match status" value="1"/>
</dbReference>
<dbReference type="Proteomes" id="UP000198287">
    <property type="component" value="Unassembled WGS sequence"/>
</dbReference>
<evidence type="ECO:0000256" key="1">
    <source>
        <dbReference type="ARBA" id="ARBA00003701"/>
    </source>
</evidence>
<comment type="function">
    <text evidence="1">Conjugation of reduced glutathione to a wide number of exogenous and endogenous hydrophobic electrophiles.</text>
</comment>
<dbReference type="Gene3D" id="3.40.30.10">
    <property type="entry name" value="Glutaredoxin"/>
    <property type="match status" value="1"/>
</dbReference>
<evidence type="ECO:0000256" key="4">
    <source>
        <dbReference type="ARBA" id="ARBA00022679"/>
    </source>
</evidence>
<dbReference type="InterPro" id="IPR036249">
    <property type="entry name" value="Thioredoxin-like_sf"/>
</dbReference>
<evidence type="ECO:0000313" key="9">
    <source>
        <dbReference type="Proteomes" id="UP000198287"/>
    </source>
</evidence>
<dbReference type="GO" id="GO:0004364">
    <property type="term" value="F:glutathione transferase activity"/>
    <property type="evidence" value="ECO:0007669"/>
    <property type="project" value="UniProtKB-EC"/>
</dbReference>
<gene>
    <name evidence="8" type="ORF">Fcan01_10859</name>
</gene>
<dbReference type="InterPro" id="IPR004045">
    <property type="entry name" value="Glutathione_S-Trfase_N"/>
</dbReference>
<dbReference type="Gene3D" id="1.20.1050.10">
    <property type="match status" value="1"/>
</dbReference>
<dbReference type="PANTHER" id="PTHR11571:SF222">
    <property type="entry name" value="GLUTATHIONE TRANSFERASE"/>
    <property type="match status" value="1"/>
</dbReference>
<dbReference type="SUPFAM" id="SSF52833">
    <property type="entry name" value="Thioredoxin-like"/>
    <property type="match status" value="1"/>
</dbReference>
<dbReference type="PANTHER" id="PTHR11571">
    <property type="entry name" value="GLUTATHIONE S-TRANSFERASE"/>
    <property type="match status" value="1"/>
</dbReference>
<organism evidence="8 9">
    <name type="scientific">Folsomia candida</name>
    <name type="common">Springtail</name>
    <dbReference type="NCBI Taxonomy" id="158441"/>
    <lineage>
        <taxon>Eukaryota</taxon>
        <taxon>Metazoa</taxon>
        <taxon>Ecdysozoa</taxon>
        <taxon>Arthropoda</taxon>
        <taxon>Hexapoda</taxon>
        <taxon>Collembola</taxon>
        <taxon>Entomobryomorpha</taxon>
        <taxon>Isotomoidea</taxon>
        <taxon>Isotomidae</taxon>
        <taxon>Proisotominae</taxon>
        <taxon>Folsomia</taxon>
    </lineage>
</organism>
<dbReference type="SUPFAM" id="SSF47616">
    <property type="entry name" value="GST C-terminal domain-like"/>
    <property type="match status" value="1"/>
</dbReference>
<dbReference type="InterPro" id="IPR040079">
    <property type="entry name" value="Glutathione_S-Trfase"/>
</dbReference>
<dbReference type="InterPro" id="IPR050213">
    <property type="entry name" value="GST_superfamily"/>
</dbReference>
<keyword evidence="9" id="KW-1185">Reference proteome</keyword>
<keyword evidence="4 8" id="KW-0808">Transferase</keyword>
<evidence type="ECO:0000256" key="3">
    <source>
        <dbReference type="ARBA" id="ARBA00012452"/>
    </source>
</evidence>
<evidence type="ECO:0000256" key="2">
    <source>
        <dbReference type="ARBA" id="ARBA00005861"/>
    </source>
</evidence>
<evidence type="ECO:0000256" key="5">
    <source>
        <dbReference type="ARBA" id="ARBA00047960"/>
    </source>
</evidence>
<dbReference type="EC" id="2.5.1.18" evidence="3"/>
<sequence>MGKPQFGYWDLRGLGHATRFALAYMGVDYEHVVYIENNEEAGGEKTWAHQKPKLGMDAPNLPYWFDDKVKLTESLAILKYVVRKYKPALMPTDLVQLSKVEQTEGVIADTYSYIFAAAYSGTDKEKERFESETPKKVEILSKCLGDKKFLLGNEMCYLDFVLFEQFSMLTKYRPDLVPKNLQAFVSNLEKIPEIATYISSPTFISSPFFGRTSLAQV</sequence>
<protein>
    <recommendedName>
        <fullName evidence="3">glutathione transferase</fullName>
        <ecNumber evidence="3">2.5.1.18</ecNumber>
    </recommendedName>
</protein>
<reference evidence="8 9" key="1">
    <citation type="submission" date="2015-12" db="EMBL/GenBank/DDBJ databases">
        <title>The genome of Folsomia candida.</title>
        <authorList>
            <person name="Faddeeva A."/>
            <person name="Derks M.F."/>
            <person name="Anvar Y."/>
            <person name="Smit S."/>
            <person name="Van Straalen N."/>
            <person name="Roelofs D."/>
        </authorList>
    </citation>
    <scope>NUCLEOTIDE SEQUENCE [LARGE SCALE GENOMIC DNA]</scope>
    <source>
        <strain evidence="8 9">VU population</strain>
        <tissue evidence="8">Whole body</tissue>
    </source>
</reference>
<dbReference type="InterPro" id="IPR010987">
    <property type="entry name" value="Glutathione-S-Trfase_C-like"/>
</dbReference>
<evidence type="ECO:0000313" key="8">
    <source>
        <dbReference type="EMBL" id="OXA53606.1"/>
    </source>
</evidence>
<feature type="domain" description="GST C-terminal" evidence="7">
    <location>
        <begin position="93"/>
        <end position="208"/>
    </location>
</feature>